<keyword evidence="5" id="KW-0998">Cell outer membrane</keyword>
<keyword evidence="3 7" id="KW-0732">Signal</keyword>
<feature type="region of interest" description="Disordered" evidence="6">
    <location>
        <begin position="406"/>
        <end position="441"/>
    </location>
</feature>
<organism evidence="9 10">
    <name type="scientific">Larkinella bovis</name>
    <dbReference type="NCBI Taxonomy" id="683041"/>
    <lineage>
        <taxon>Bacteria</taxon>
        <taxon>Pseudomonadati</taxon>
        <taxon>Bacteroidota</taxon>
        <taxon>Cytophagia</taxon>
        <taxon>Cytophagales</taxon>
        <taxon>Spirosomataceae</taxon>
        <taxon>Larkinella</taxon>
    </lineage>
</organism>
<name>A0ABW0I6D7_9BACT</name>
<dbReference type="EMBL" id="JBHSMA010000001">
    <property type="protein sequence ID" value="MFC5408909.1"/>
    <property type="molecule type" value="Genomic_DNA"/>
</dbReference>
<dbReference type="SUPFAM" id="SSF48452">
    <property type="entry name" value="TPR-like"/>
    <property type="match status" value="1"/>
</dbReference>
<dbReference type="RefSeq" id="WP_379842243.1">
    <property type="nucleotide sequence ID" value="NZ_JBHSMA010000001.1"/>
</dbReference>
<reference evidence="10" key="1">
    <citation type="journal article" date="2019" name="Int. J. Syst. Evol. Microbiol.">
        <title>The Global Catalogue of Microorganisms (GCM) 10K type strain sequencing project: providing services to taxonomists for standard genome sequencing and annotation.</title>
        <authorList>
            <consortium name="The Broad Institute Genomics Platform"/>
            <consortium name="The Broad Institute Genome Sequencing Center for Infectious Disease"/>
            <person name="Wu L."/>
            <person name="Ma J."/>
        </authorList>
    </citation>
    <scope>NUCLEOTIDE SEQUENCE [LARGE SCALE GENOMIC DNA]</scope>
    <source>
        <strain evidence="10">CCUG 55250</strain>
    </source>
</reference>
<protein>
    <submittedName>
        <fullName evidence="9">RagB/SusD family nutrient uptake outer membrane protein</fullName>
    </submittedName>
</protein>
<evidence type="ECO:0000313" key="9">
    <source>
        <dbReference type="EMBL" id="MFC5408909.1"/>
    </source>
</evidence>
<feature type="signal peptide" evidence="7">
    <location>
        <begin position="1"/>
        <end position="23"/>
    </location>
</feature>
<dbReference type="Gene3D" id="1.25.40.390">
    <property type="match status" value="1"/>
</dbReference>
<evidence type="ECO:0000313" key="10">
    <source>
        <dbReference type="Proteomes" id="UP001596106"/>
    </source>
</evidence>
<evidence type="ECO:0000256" key="5">
    <source>
        <dbReference type="ARBA" id="ARBA00023237"/>
    </source>
</evidence>
<keyword evidence="4" id="KW-0472">Membrane</keyword>
<dbReference type="InterPro" id="IPR011990">
    <property type="entry name" value="TPR-like_helical_dom_sf"/>
</dbReference>
<evidence type="ECO:0000256" key="1">
    <source>
        <dbReference type="ARBA" id="ARBA00004442"/>
    </source>
</evidence>
<evidence type="ECO:0000256" key="7">
    <source>
        <dbReference type="SAM" id="SignalP"/>
    </source>
</evidence>
<dbReference type="Pfam" id="PF07980">
    <property type="entry name" value="SusD_RagB"/>
    <property type="match status" value="1"/>
</dbReference>
<keyword evidence="10" id="KW-1185">Reference proteome</keyword>
<comment type="similarity">
    <text evidence="2">Belongs to the SusD family.</text>
</comment>
<sequence length="441" mass="47287">MMLKKYSLLGCLTLLLFSQNACREQYLNPSAASEQQVINSPDGLIALANGLQSRYTSGRLGTIYNAVAGGGLSTREFRVLNAGNVDEVALEAGLANVTNQNSVVRQLWTSCLIVNANADIILTNADKAGDAGTKSGVIAYASIFKALSLGTLAQFFEQAPNKAGENAPFVTRAQLLKDAITQLETAVTQLASAPISAKFTLAIVPGIDIPNTLQALIARYSLFAGDYTKALEAARKVDLTKRSFFAFDDNARNPIFETAFSNRNVIEPVSATLGLPAALVPDPADKRIPFYVRTTPSASLNLGTGFATANNSPWPVYLPGEMLLIRAEALIRSITSGGSPTNVDTAIDELNKVLTKTPAADPWGVGAGLPAYAGPRTVEAVLTEIYRNRAIELAFSGFRLEDSRRFGRSGPSVTGERNRNFYPYPRTERDNNSNTPVTDPD</sequence>
<dbReference type="InterPro" id="IPR012944">
    <property type="entry name" value="SusD_RagB_dom"/>
</dbReference>
<evidence type="ECO:0000259" key="8">
    <source>
        <dbReference type="Pfam" id="PF07980"/>
    </source>
</evidence>
<comment type="subcellular location">
    <subcellularLocation>
        <location evidence="1">Cell outer membrane</location>
    </subcellularLocation>
</comment>
<accession>A0ABW0I6D7</accession>
<comment type="caution">
    <text evidence="9">The sequence shown here is derived from an EMBL/GenBank/DDBJ whole genome shotgun (WGS) entry which is preliminary data.</text>
</comment>
<feature type="compositionally biased region" description="Polar residues" evidence="6">
    <location>
        <begin position="432"/>
        <end position="441"/>
    </location>
</feature>
<dbReference type="Proteomes" id="UP001596106">
    <property type="component" value="Unassembled WGS sequence"/>
</dbReference>
<feature type="domain" description="RagB/SusD" evidence="8">
    <location>
        <begin position="309"/>
        <end position="423"/>
    </location>
</feature>
<feature type="chain" id="PRO_5045298976" evidence="7">
    <location>
        <begin position="24"/>
        <end position="441"/>
    </location>
</feature>
<evidence type="ECO:0000256" key="6">
    <source>
        <dbReference type="SAM" id="MobiDB-lite"/>
    </source>
</evidence>
<proteinExistence type="inferred from homology"/>
<evidence type="ECO:0000256" key="4">
    <source>
        <dbReference type="ARBA" id="ARBA00023136"/>
    </source>
</evidence>
<evidence type="ECO:0000256" key="3">
    <source>
        <dbReference type="ARBA" id="ARBA00022729"/>
    </source>
</evidence>
<evidence type="ECO:0000256" key="2">
    <source>
        <dbReference type="ARBA" id="ARBA00006275"/>
    </source>
</evidence>
<gene>
    <name evidence="9" type="ORF">ACFPMF_06300</name>
</gene>